<evidence type="ECO:0008006" key="3">
    <source>
        <dbReference type="Google" id="ProtNLM"/>
    </source>
</evidence>
<protein>
    <recommendedName>
        <fullName evidence="3">WXG100 family type VII secretion target</fullName>
    </recommendedName>
</protein>
<accession>A0ABV3GKN7</accession>
<dbReference type="Proteomes" id="UP001551675">
    <property type="component" value="Unassembled WGS sequence"/>
</dbReference>
<sequence length="99" mass="11483">MKSLEERVAAVEDAVVRAQYTADAANLAVSGIWREMTDFRRETVQRFDAVDERFKSVDERFDGVDRRFDAMDVRLDRLEGNQKASSAMLQLILDEVRKR</sequence>
<proteinExistence type="predicted"/>
<keyword evidence="2" id="KW-1185">Reference proteome</keyword>
<comment type="caution">
    <text evidence="1">The sequence shown here is derived from an EMBL/GenBank/DDBJ whole genome shotgun (WGS) entry which is preliminary data.</text>
</comment>
<name>A0ABV3GKN7_MICGL</name>
<dbReference type="Gene3D" id="3.90.20.10">
    <property type="match status" value="1"/>
</dbReference>
<evidence type="ECO:0000313" key="1">
    <source>
        <dbReference type="EMBL" id="MEV0972164.1"/>
    </source>
</evidence>
<dbReference type="RefSeq" id="WP_061254520.1">
    <property type="nucleotide sequence ID" value="NZ_JBFALK010000015.1"/>
</dbReference>
<evidence type="ECO:0000313" key="2">
    <source>
        <dbReference type="Proteomes" id="UP001551675"/>
    </source>
</evidence>
<reference evidence="1 2" key="1">
    <citation type="submission" date="2024-06" db="EMBL/GenBank/DDBJ databases">
        <title>The Natural Products Discovery Center: Release of the First 8490 Sequenced Strains for Exploring Actinobacteria Biosynthetic Diversity.</title>
        <authorList>
            <person name="Kalkreuter E."/>
            <person name="Kautsar S.A."/>
            <person name="Yang D."/>
            <person name="Bader C.D."/>
            <person name="Teijaro C.N."/>
            <person name="Fluegel L."/>
            <person name="Davis C.M."/>
            <person name="Simpson J.R."/>
            <person name="Lauterbach L."/>
            <person name="Steele A.D."/>
            <person name="Gui C."/>
            <person name="Meng S."/>
            <person name="Li G."/>
            <person name="Viehrig K."/>
            <person name="Ye F."/>
            <person name="Su P."/>
            <person name="Kiefer A.F."/>
            <person name="Nichols A."/>
            <person name="Cepeda A.J."/>
            <person name="Yan W."/>
            <person name="Fan B."/>
            <person name="Jiang Y."/>
            <person name="Adhikari A."/>
            <person name="Zheng C.-J."/>
            <person name="Schuster L."/>
            <person name="Cowan T.M."/>
            <person name="Smanski M.J."/>
            <person name="Chevrette M.G."/>
            <person name="De Carvalho L.P.S."/>
            <person name="Shen B."/>
        </authorList>
    </citation>
    <scope>NUCLEOTIDE SEQUENCE [LARGE SCALE GENOMIC DNA]</scope>
    <source>
        <strain evidence="1 2">NPDC050100</strain>
    </source>
</reference>
<gene>
    <name evidence="1" type="ORF">AB0I59_26500</name>
</gene>
<dbReference type="EMBL" id="JBFALK010000015">
    <property type="protein sequence ID" value="MEV0972164.1"/>
    <property type="molecule type" value="Genomic_DNA"/>
</dbReference>
<organism evidence="1 2">
    <name type="scientific">Microtetraspora glauca</name>
    <dbReference type="NCBI Taxonomy" id="1996"/>
    <lineage>
        <taxon>Bacteria</taxon>
        <taxon>Bacillati</taxon>
        <taxon>Actinomycetota</taxon>
        <taxon>Actinomycetes</taxon>
        <taxon>Streptosporangiales</taxon>
        <taxon>Streptosporangiaceae</taxon>
        <taxon>Microtetraspora</taxon>
    </lineage>
</organism>